<reference evidence="1" key="1">
    <citation type="submission" date="2018-02" db="EMBL/GenBank/DDBJ databases">
        <title>Rhizophora mucronata_Transcriptome.</title>
        <authorList>
            <person name="Meera S.P."/>
            <person name="Sreeshan A."/>
            <person name="Augustine A."/>
        </authorList>
    </citation>
    <scope>NUCLEOTIDE SEQUENCE</scope>
    <source>
        <tissue evidence="1">Leaf</tissue>
    </source>
</reference>
<dbReference type="EMBL" id="GGEC01043295">
    <property type="protein sequence ID" value="MBX23779.1"/>
    <property type="molecule type" value="Transcribed_RNA"/>
</dbReference>
<evidence type="ECO:0000313" key="1">
    <source>
        <dbReference type="EMBL" id="MBX23779.1"/>
    </source>
</evidence>
<sequence>MRFSCGFVSQRSLLEMHASFLKNYMLENLKNNQNYCAEAVLLGDLELPYL</sequence>
<proteinExistence type="predicted"/>
<accession>A0A2P2M0P8</accession>
<organism evidence="1">
    <name type="scientific">Rhizophora mucronata</name>
    <name type="common">Asiatic mangrove</name>
    <dbReference type="NCBI Taxonomy" id="61149"/>
    <lineage>
        <taxon>Eukaryota</taxon>
        <taxon>Viridiplantae</taxon>
        <taxon>Streptophyta</taxon>
        <taxon>Embryophyta</taxon>
        <taxon>Tracheophyta</taxon>
        <taxon>Spermatophyta</taxon>
        <taxon>Magnoliopsida</taxon>
        <taxon>eudicotyledons</taxon>
        <taxon>Gunneridae</taxon>
        <taxon>Pentapetalae</taxon>
        <taxon>rosids</taxon>
        <taxon>fabids</taxon>
        <taxon>Malpighiales</taxon>
        <taxon>Rhizophoraceae</taxon>
        <taxon>Rhizophora</taxon>
    </lineage>
</organism>
<name>A0A2P2M0P8_RHIMU</name>
<protein>
    <submittedName>
        <fullName evidence="1">Uncharacterized protein</fullName>
    </submittedName>
</protein>
<dbReference type="AlphaFoldDB" id="A0A2P2M0P8"/>